<evidence type="ECO:0000313" key="1">
    <source>
        <dbReference type="EMBL" id="EUB62356.1"/>
    </source>
</evidence>
<dbReference type="CTD" id="36338524"/>
<accession>W6UMK3</accession>
<evidence type="ECO:0000313" key="2">
    <source>
        <dbReference type="Proteomes" id="UP000019149"/>
    </source>
</evidence>
<gene>
    <name evidence="1" type="ORF">EGR_02809</name>
</gene>
<dbReference type="GeneID" id="36338524"/>
<comment type="caution">
    <text evidence="1">The sequence shown here is derived from an EMBL/GenBank/DDBJ whole genome shotgun (WGS) entry which is preliminary data.</text>
</comment>
<reference evidence="1 2" key="1">
    <citation type="journal article" date="2013" name="Nat. Genet.">
        <title>The genome of the hydatid tapeworm Echinococcus granulosus.</title>
        <authorList>
            <person name="Zheng H."/>
            <person name="Zhang W."/>
            <person name="Zhang L."/>
            <person name="Zhang Z."/>
            <person name="Li J."/>
            <person name="Lu G."/>
            <person name="Zhu Y."/>
            <person name="Wang Y."/>
            <person name="Huang Y."/>
            <person name="Liu J."/>
            <person name="Kang H."/>
            <person name="Chen J."/>
            <person name="Wang L."/>
            <person name="Chen A."/>
            <person name="Yu S."/>
            <person name="Gao Z."/>
            <person name="Jin L."/>
            <person name="Gu W."/>
            <person name="Wang Z."/>
            <person name="Zhao L."/>
            <person name="Shi B."/>
            <person name="Wen H."/>
            <person name="Lin R."/>
            <person name="Jones M.K."/>
            <person name="Brejova B."/>
            <person name="Vinar T."/>
            <person name="Zhao G."/>
            <person name="McManus D.P."/>
            <person name="Chen Z."/>
            <person name="Zhou Y."/>
            <person name="Wang S."/>
        </authorList>
    </citation>
    <scope>NUCLEOTIDE SEQUENCE [LARGE SCALE GENOMIC DNA]</scope>
</reference>
<keyword evidence="2" id="KW-1185">Reference proteome</keyword>
<dbReference type="RefSeq" id="XP_024353552.1">
    <property type="nucleotide sequence ID" value="XM_024492058.1"/>
</dbReference>
<dbReference type="Proteomes" id="UP000019149">
    <property type="component" value="Unassembled WGS sequence"/>
</dbReference>
<sequence length="125" mass="12818">MAQACVGASSVLTVNGGGPDKTTARAATTYLGFASASRPVCGSHGAPSTNRLCTKVPSPGAPVSFSRVLPVTFTFSATGCSYHSFYLHICCIIAVRKDCEIGSLPTKSHSVGMGNQLPKSPNPSL</sequence>
<organism evidence="1 2">
    <name type="scientific">Echinococcus granulosus</name>
    <name type="common">Hydatid tapeworm</name>
    <dbReference type="NCBI Taxonomy" id="6210"/>
    <lineage>
        <taxon>Eukaryota</taxon>
        <taxon>Metazoa</taxon>
        <taxon>Spiralia</taxon>
        <taxon>Lophotrochozoa</taxon>
        <taxon>Platyhelminthes</taxon>
        <taxon>Cestoda</taxon>
        <taxon>Eucestoda</taxon>
        <taxon>Cyclophyllidea</taxon>
        <taxon>Taeniidae</taxon>
        <taxon>Echinococcus</taxon>
        <taxon>Echinococcus granulosus group</taxon>
    </lineage>
</organism>
<dbReference type="KEGG" id="egl:EGR_02809"/>
<proteinExistence type="predicted"/>
<dbReference type="AlphaFoldDB" id="W6UMK3"/>
<protein>
    <submittedName>
        <fullName evidence="1">Uncharacterized protein</fullName>
    </submittedName>
</protein>
<name>W6UMK3_ECHGR</name>
<dbReference type="EMBL" id="APAU02000013">
    <property type="protein sequence ID" value="EUB62356.1"/>
    <property type="molecule type" value="Genomic_DNA"/>
</dbReference>